<protein>
    <recommendedName>
        <fullName evidence="3">PepSY domain-containing protein</fullName>
    </recommendedName>
</protein>
<reference evidence="1 2" key="1">
    <citation type="submission" date="2020-08" db="EMBL/GenBank/DDBJ databases">
        <title>Sphingobacterium sp. DN04309 isolated from aquaculture water.</title>
        <authorList>
            <person name="Zhang M."/>
        </authorList>
    </citation>
    <scope>NUCLEOTIDE SEQUENCE [LARGE SCALE GENOMIC DNA]</scope>
    <source>
        <strain evidence="1 2">DN04309</strain>
    </source>
</reference>
<proteinExistence type="predicted"/>
<accession>A0ABR7YC80</accession>
<sequence>MKSQPLTAQNIIKSDSTDDITKQDIINLALLKNITFKDKNYAKEHIIIHKKDIKTSYEIEISDIDGEKHQLIFELKTYGK</sequence>
<organism evidence="1 2">
    <name type="scientific">Sphingobacterium litopenaei</name>
    <dbReference type="NCBI Taxonomy" id="2763500"/>
    <lineage>
        <taxon>Bacteria</taxon>
        <taxon>Pseudomonadati</taxon>
        <taxon>Bacteroidota</taxon>
        <taxon>Sphingobacteriia</taxon>
        <taxon>Sphingobacteriales</taxon>
        <taxon>Sphingobacteriaceae</taxon>
        <taxon>Sphingobacterium</taxon>
    </lineage>
</organism>
<evidence type="ECO:0008006" key="3">
    <source>
        <dbReference type="Google" id="ProtNLM"/>
    </source>
</evidence>
<dbReference type="EMBL" id="JACOIJ010000006">
    <property type="protein sequence ID" value="MBD1428917.1"/>
    <property type="molecule type" value="Genomic_DNA"/>
</dbReference>
<comment type="caution">
    <text evidence="1">The sequence shown here is derived from an EMBL/GenBank/DDBJ whole genome shotgun (WGS) entry which is preliminary data.</text>
</comment>
<evidence type="ECO:0000313" key="1">
    <source>
        <dbReference type="EMBL" id="MBD1428917.1"/>
    </source>
</evidence>
<name>A0ABR7YC80_9SPHI</name>
<gene>
    <name evidence="1" type="ORF">H8B04_04960</name>
</gene>
<dbReference type="Proteomes" id="UP000651271">
    <property type="component" value="Unassembled WGS sequence"/>
</dbReference>
<evidence type="ECO:0000313" key="2">
    <source>
        <dbReference type="Proteomes" id="UP000651271"/>
    </source>
</evidence>
<dbReference type="RefSeq" id="WP_165290623.1">
    <property type="nucleotide sequence ID" value="NZ_JACOIJ010000006.1"/>
</dbReference>
<keyword evidence="2" id="KW-1185">Reference proteome</keyword>